<keyword evidence="1" id="KW-0812">Transmembrane</keyword>
<evidence type="ECO:0000313" key="2">
    <source>
        <dbReference type="EMBL" id="QHT16264.1"/>
    </source>
</evidence>
<evidence type="ECO:0000256" key="1">
    <source>
        <dbReference type="SAM" id="Phobius"/>
    </source>
</evidence>
<protein>
    <submittedName>
        <fullName evidence="2">Uncharacterized protein</fullName>
    </submittedName>
</protein>
<dbReference type="AlphaFoldDB" id="A0A6C0DJ18"/>
<keyword evidence="1" id="KW-0472">Membrane</keyword>
<name>A0A6C0DJ18_9ZZZZ</name>
<organism evidence="2">
    <name type="scientific">viral metagenome</name>
    <dbReference type="NCBI Taxonomy" id="1070528"/>
    <lineage>
        <taxon>unclassified sequences</taxon>
        <taxon>metagenomes</taxon>
        <taxon>organismal metagenomes</taxon>
    </lineage>
</organism>
<proteinExistence type="predicted"/>
<feature type="transmembrane region" description="Helical" evidence="1">
    <location>
        <begin position="586"/>
        <end position="605"/>
    </location>
</feature>
<dbReference type="EMBL" id="MN739619">
    <property type="protein sequence ID" value="QHT16264.1"/>
    <property type="molecule type" value="Genomic_DNA"/>
</dbReference>
<feature type="transmembrane region" description="Helical" evidence="1">
    <location>
        <begin position="612"/>
        <end position="637"/>
    </location>
</feature>
<feature type="transmembrane region" description="Helical" evidence="1">
    <location>
        <begin position="899"/>
        <end position="926"/>
    </location>
</feature>
<feature type="transmembrane region" description="Helical" evidence="1">
    <location>
        <begin position="858"/>
        <end position="879"/>
    </location>
</feature>
<reference evidence="2" key="1">
    <citation type="journal article" date="2020" name="Nature">
        <title>Giant virus diversity and host interactions through global metagenomics.</title>
        <authorList>
            <person name="Schulz F."/>
            <person name="Roux S."/>
            <person name="Paez-Espino D."/>
            <person name="Jungbluth S."/>
            <person name="Walsh D.A."/>
            <person name="Denef V.J."/>
            <person name="McMahon K.D."/>
            <person name="Konstantinidis K.T."/>
            <person name="Eloe-Fadrosh E.A."/>
            <person name="Kyrpides N.C."/>
            <person name="Woyke T."/>
        </authorList>
    </citation>
    <scope>NUCLEOTIDE SEQUENCE</scope>
    <source>
        <strain evidence="2">GVMAG-M-3300023174-182</strain>
    </source>
</reference>
<keyword evidence="1" id="KW-1133">Transmembrane helix</keyword>
<accession>A0A6C0DJ18</accession>
<sequence length="1019" mass="112423">MSFIQSILQIQWQQNNPGTDYFAGGGGGIYYQQTDLTVNSLLATNNALLVGAYFNNSSTSDYYFTLINISDISGISGGGGGSSSGTSGGGGGNYGGGSYGGYGGYGVYFNIPWTSSVIGNYPVVYVTSSSTLEYVYINFPDTYEANQYSSYNTNITSLTFDPLTGNCGTNNAAIDLCGNLICFNTICINNTIDSQAFMSYAIGGESTSTNQSNIYFCNTLPFSTTFTKGDPGIPIQQNGKNGVYGVYGVYGISNFNLVSSSWQNITNYVVNCSPSTSFTYFVTSPTLDNSEYPNFTSITTTQSGTMIVVSANDDTYGGIYCLQNNGGDEFTPNTQSSRSGNWQMNGVIGIQFPLSSTYSTNWTTTTFQSITSTTLQTTLNYGYMNYIIGIQDNTTLLKIAFNVPTAYSNLICDCSYITPNIIDPWDPSNNDFQIAGPIVSLVSNMDAQNVVVFITQTQFFVSNDTGNNFYYIDLSFVSSDNGVYYSSVAITGSSTTSGSSTDVSGNNSTDVSGNNSTTYQVSLFLGTTNGSVYQLVTDLSGNIPPPSISQREFRFLQGLMKFILQYRKTMQTIESTSDYITDNPNAWRWLLIGPIVINILHLYALKRTYRAIFSLICEGFLYMDSLLLTATGGAFSFGKSFAIISKYINLLVNPIGEGITKLGSYLFELLKMICKSVGIGYEALEVADPFLEDETSRDAFDLGKGGHEGMNIESEVDSLKGRGGTTTREGFDADAEAREDLIHSMTKNAIYIAEVWKGVMKITIPLQTGWHVEYIEMNEDIGLFPGKAATGTFRFKADVEVYDIKYIKQLFNTASTAIEGYVKSLQDKLSNNEINSSNPNAEREYQAIKYIQMINTTILLILIIFLLFTNKFLYISNAWKRMRGQPANKTTKEEIRMKIFGFISTNIEYILIIWGVLYLICAILFYTANLENGWYVGAIRNELLNSDDPQYIQVHWETFFTDLAWEYQEIYKGISYVFEELFHSIFGDNSRIQTAKENLQDDVQNFQSGGGFTDISGVS</sequence>